<name>A0A410PX04_9FIRM</name>
<dbReference type="OrthoDB" id="9920791at2"/>
<dbReference type="KEGG" id="amij:EQM06_09730"/>
<sequence length="64" mass="7565">MNIYQQLMVETEQIKQGDKMPNRELYRIYGKAQMARQLGALTIEEFMTLNHEIIAEGINNPKYF</sequence>
<gene>
    <name evidence="1" type="ORF">EQM06_09730</name>
</gene>
<proteinExistence type="predicted"/>
<dbReference type="EMBL" id="CP035281">
    <property type="protein sequence ID" value="QAT43471.1"/>
    <property type="molecule type" value="Genomic_DNA"/>
</dbReference>
<keyword evidence="2" id="KW-1185">Reference proteome</keyword>
<evidence type="ECO:0000313" key="2">
    <source>
        <dbReference type="Proteomes" id="UP000287601"/>
    </source>
</evidence>
<dbReference type="RefSeq" id="WP_128746251.1">
    <property type="nucleotide sequence ID" value="NZ_CP035281.1"/>
</dbReference>
<dbReference type="AlphaFoldDB" id="A0A410PX04"/>
<reference evidence="1 2" key="1">
    <citation type="submission" date="2019-01" db="EMBL/GenBank/DDBJ databases">
        <title>Draft genomes of a novel of Aminipila strains.</title>
        <authorList>
            <person name="Ma S."/>
        </authorList>
    </citation>
    <scope>NUCLEOTIDE SEQUENCE [LARGE SCALE GENOMIC DNA]</scope>
    <source>
        <strain evidence="2">JN-39</strain>
    </source>
</reference>
<evidence type="ECO:0000313" key="1">
    <source>
        <dbReference type="EMBL" id="QAT43471.1"/>
    </source>
</evidence>
<protein>
    <submittedName>
        <fullName evidence="1">Uncharacterized protein</fullName>
    </submittedName>
</protein>
<accession>A0A410PX04</accession>
<organism evidence="1 2">
    <name type="scientific">Aminipila luticellarii</name>
    <dbReference type="NCBI Taxonomy" id="2507160"/>
    <lineage>
        <taxon>Bacteria</taxon>
        <taxon>Bacillati</taxon>
        <taxon>Bacillota</taxon>
        <taxon>Clostridia</taxon>
        <taxon>Peptostreptococcales</taxon>
        <taxon>Anaerovoracaceae</taxon>
        <taxon>Aminipila</taxon>
    </lineage>
</organism>
<dbReference type="Proteomes" id="UP000287601">
    <property type="component" value="Chromosome"/>
</dbReference>